<gene>
    <name evidence="8" type="primary">int</name>
    <name evidence="8" type="ORF">NSMM_380006</name>
</gene>
<keyword evidence="3 5" id="KW-0238">DNA-binding</keyword>
<dbReference type="EMBL" id="FMWO01000045">
    <property type="protein sequence ID" value="SCZ85384.1"/>
    <property type="molecule type" value="Genomic_DNA"/>
</dbReference>
<dbReference type="InterPro" id="IPR010998">
    <property type="entry name" value="Integrase_recombinase_N"/>
</dbReference>
<dbReference type="PROSITE" id="PS51898">
    <property type="entry name" value="TYR_RECOMBINASE"/>
    <property type="match status" value="1"/>
</dbReference>
<dbReference type="Gene3D" id="1.10.443.10">
    <property type="entry name" value="Intergrase catalytic core"/>
    <property type="match status" value="1"/>
</dbReference>
<dbReference type="InterPro" id="IPR002104">
    <property type="entry name" value="Integrase_catalytic"/>
</dbReference>
<keyword evidence="2" id="KW-0229">DNA integration</keyword>
<dbReference type="PANTHER" id="PTHR30349">
    <property type="entry name" value="PHAGE INTEGRASE-RELATED"/>
    <property type="match status" value="1"/>
</dbReference>
<dbReference type="RefSeq" id="WP_090285606.1">
    <property type="nucleotide sequence ID" value="NZ_FMWO01000045.1"/>
</dbReference>
<reference evidence="8 9" key="1">
    <citation type="submission" date="2016-10" db="EMBL/GenBank/DDBJ databases">
        <authorList>
            <person name="de Groot N.N."/>
        </authorList>
    </citation>
    <scope>NUCLEOTIDE SEQUENCE [LARGE SCALE GENOMIC DNA]</scope>
    <source>
        <strain evidence="8">1</strain>
    </source>
</reference>
<dbReference type="InterPro" id="IPR011946">
    <property type="entry name" value="Integrase_integron-type"/>
</dbReference>
<dbReference type="AlphaFoldDB" id="A0A1G5SDW6"/>
<keyword evidence="4" id="KW-0233">DNA recombination</keyword>
<dbReference type="Pfam" id="PF00589">
    <property type="entry name" value="Phage_integrase"/>
    <property type="match status" value="1"/>
</dbReference>
<keyword evidence="9" id="KW-1185">Reference proteome</keyword>
<dbReference type="Proteomes" id="UP000198729">
    <property type="component" value="Unassembled WGS sequence"/>
</dbReference>
<dbReference type="InterPro" id="IPR011010">
    <property type="entry name" value="DNA_brk_join_enz"/>
</dbReference>
<proteinExistence type="inferred from homology"/>
<evidence type="ECO:0000256" key="2">
    <source>
        <dbReference type="ARBA" id="ARBA00022908"/>
    </source>
</evidence>
<evidence type="ECO:0000259" key="6">
    <source>
        <dbReference type="PROSITE" id="PS51898"/>
    </source>
</evidence>
<dbReference type="Pfam" id="PF13495">
    <property type="entry name" value="Phage_int_SAM_4"/>
    <property type="match status" value="1"/>
</dbReference>
<accession>A0A1G5SDW6</accession>
<dbReference type="PROSITE" id="PS51900">
    <property type="entry name" value="CB"/>
    <property type="match status" value="1"/>
</dbReference>
<evidence type="ECO:0000313" key="8">
    <source>
        <dbReference type="EMBL" id="SCZ85384.1"/>
    </source>
</evidence>
<evidence type="ECO:0000259" key="7">
    <source>
        <dbReference type="PROSITE" id="PS51900"/>
    </source>
</evidence>
<dbReference type="InterPro" id="IPR013762">
    <property type="entry name" value="Integrase-like_cat_sf"/>
</dbReference>
<feature type="domain" description="Core-binding (CB)" evidence="7">
    <location>
        <begin position="10"/>
        <end position="93"/>
    </location>
</feature>
<evidence type="ECO:0000256" key="1">
    <source>
        <dbReference type="ARBA" id="ARBA00008857"/>
    </source>
</evidence>
<evidence type="ECO:0000256" key="3">
    <source>
        <dbReference type="ARBA" id="ARBA00023125"/>
    </source>
</evidence>
<evidence type="ECO:0000313" key="9">
    <source>
        <dbReference type="Proteomes" id="UP000198729"/>
    </source>
</evidence>
<dbReference type="GO" id="GO:0015074">
    <property type="term" value="P:DNA integration"/>
    <property type="evidence" value="ECO:0007669"/>
    <property type="project" value="UniProtKB-KW"/>
</dbReference>
<organism evidence="8 9">
    <name type="scientific">Nitrosomonas mobilis</name>
    <dbReference type="NCBI Taxonomy" id="51642"/>
    <lineage>
        <taxon>Bacteria</taxon>
        <taxon>Pseudomonadati</taxon>
        <taxon>Pseudomonadota</taxon>
        <taxon>Betaproteobacteria</taxon>
        <taxon>Nitrosomonadales</taxon>
        <taxon>Nitrosomonadaceae</taxon>
        <taxon>Nitrosomonas</taxon>
    </lineage>
</organism>
<evidence type="ECO:0000256" key="5">
    <source>
        <dbReference type="PROSITE-ProRule" id="PRU01248"/>
    </source>
</evidence>
<evidence type="ECO:0000256" key="4">
    <source>
        <dbReference type="ARBA" id="ARBA00023172"/>
    </source>
</evidence>
<comment type="similarity">
    <text evidence="1">Belongs to the 'phage' integrase family.</text>
</comment>
<sequence>MNKMPPSHAPTSPKLLDQLRDKLRLKHYSIRTEVQYVQWVRRFILFHDKRHPQEMGAGEVEAFLTHLAVSGRVAASTQNQALSALLFLYREVLEIDLPWLDNVVRAKRPARLPVVLTHNEVQAVLGRMTGAHGLMARLLYGTGMRLMECVRLRVKDVDFERAEILVRDGKGAKDRVTMLPQSLIPILNEHIRHRRLLYEDDLAKDMAAVYLPDALERKYPKAATDWIWQYIFVAKSYSVDPRSGVERHHHMDEKLLQRAMKKAVLAAGVTKPATPHTLRHSFATHLLQAGYDIRTVQELLGHSDVATTMIYTHVLNKGGKGVISPLDHL</sequence>
<protein>
    <submittedName>
        <fullName evidence="8">Integrase/recombinase</fullName>
    </submittedName>
</protein>
<dbReference type="Gene3D" id="1.10.150.130">
    <property type="match status" value="1"/>
</dbReference>
<dbReference type="PANTHER" id="PTHR30349:SF64">
    <property type="entry name" value="PROPHAGE INTEGRASE INTD-RELATED"/>
    <property type="match status" value="1"/>
</dbReference>
<dbReference type="STRING" id="51642.NSMM_380006"/>
<dbReference type="InterPro" id="IPR004107">
    <property type="entry name" value="Integrase_SAM-like_N"/>
</dbReference>
<dbReference type="GO" id="GO:0003677">
    <property type="term" value="F:DNA binding"/>
    <property type="evidence" value="ECO:0007669"/>
    <property type="project" value="UniProtKB-UniRule"/>
</dbReference>
<dbReference type="CDD" id="cd01193">
    <property type="entry name" value="INT_IntI_C"/>
    <property type="match status" value="1"/>
</dbReference>
<feature type="domain" description="Tyr recombinase" evidence="6">
    <location>
        <begin position="111"/>
        <end position="324"/>
    </location>
</feature>
<name>A0A1G5SDW6_9PROT</name>
<dbReference type="NCBIfam" id="TIGR02249">
    <property type="entry name" value="integrase_gron"/>
    <property type="match status" value="1"/>
</dbReference>
<dbReference type="InterPro" id="IPR044068">
    <property type="entry name" value="CB"/>
</dbReference>
<dbReference type="InterPro" id="IPR050090">
    <property type="entry name" value="Tyrosine_recombinase_XerCD"/>
</dbReference>
<dbReference type="OrthoDB" id="9801717at2"/>
<dbReference type="SUPFAM" id="SSF56349">
    <property type="entry name" value="DNA breaking-rejoining enzymes"/>
    <property type="match status" value="1"/>
</dbReference>
<dbReference type="GO" id="GO:0006310">
    <property type="term" value="P:DNA recombination"/>
    <property type="evidence" value="ECO:0007669"/>
    <property type="project" value="UniProtKB-KW"/>
</dbReference>